<keyword evidence="1" id="KW-1133">Transmembrane helix</keyword>
<keyword evidence="1" id="KW-0472">Membrane</keyword>
<sequence>MTASVSPLPVVSAARPPLHRTLGVLAMIGSPMMLVQYVSWRIAGSAAPSPESLIAQAEFLLYIWGFAAAAIGLRLLRVTGTGRGAATITAIQAVGLFLASCQPLLDLTVGRARGGAFYMATDIAWPASHVFMLVVGIAALRAGVWRGWRRWTPLACGLAFPLMAAGAGIFGREAMGAVFGPATALSFGALGLALATAPARDRAR</sequence>
<name>A0AA37VER7_9BACT</name>
<protein>
    <submittedName>
        <fullName evidence="2">Uncharacterized protein</fullName>
    </submittedName>
</protein>
<evidence type="ECO:0000313" key="2">
    <source>
        <dbReference type="EMBL" id="GLC25649.1"/>
    </source>
</evidence>
<organism evidence="2 3">
    <name type="scientific">Roseisolibacter agri</name>
    <dbReference type="NCBI Taxonomy" id="2014610"/>
    <lineage>
        <taxon>Bacteria</taxon>
        <taxon>Pseudomonadati</taxon>
        <taxon>Gemmatimonadota</taxon>
        <taxon>Gemmatimonadia</taxon>
        <taxon>Gemmatimonadales</taxon>
        <taxon>Gemmatimonadaceae</taxon>
        <taxon>Roseisolibacter</taxon>
    </lineage>
</organism>
<comment type="caution">
    <text evidence="2">The sequence shown here is derived from an EMBL/GenBank/DDBJ whole genome shotgun (WGS) entry which is preliminary data.</text>
</comment>
<feature type="transmembrane region" description="Helical" evidence="1">
    <location>
        <begin position="59"/>
        <end position="76"/>
    </location>
</feature>
<accession>A0AA37VER7</accession>
<dbReference type="EMBL" id="BRXS01000003">
    <property type="protein sequence ID" value="GLC25649.1"/>
    <property type="molecule type" value="Genomic_DNA"/>
</dbReference>
<gene>
    <name evidence="2" type="ORF">rosag_21620</name>
</gene>
<reference evidence="2" key="1">
    <citation type="submission" date="2022-08" db="EMBL/GenBank/DDBJ databases">
        <title>Draft genome sequencing of Roseisolibacter agri AW1220.</title>
        <authorList>
            <person name="Tobiishi Y."/>
            <person name="Tonouchi A."/>
        </authorList>
    </citation>
    <scope>NUCLEOTIDE SEQUENCE</scope>
    <source>
        <strain evidence="2">AW1220</strain>
    </source>
</reference>
<keyword evidence="1" id="KW-0812">Transmembrane</keyword>
<proteinExistence type="predicted"/>
<feature type="transmembrane region" description="Helical" evidence="1">
    <location>
        <begin position="177"/>
        <end position="197"/>
    </location>
</feature>
<feature type="transmembrane region" description="Helical" evidence="1">
    <location>
        <begin position="88"/>
        <end position="105"/>
    </location>
</feature>
<feature type="transmembrane region" description="Helical" evidence="1">
    <location>
        <begin position="21"/>
        <end position="39"/>
    </location>
</feature>
<evidence type="ECO:0000313" key="3">
    <source>
        <dbReference type="Proteomes" id="UP001161325"/>
    </source>
</evidence>
<dbReference type="RefSeq" id="WP_284350106.1">
    <property type="nucleotide sequence ID" value="NZ_BRXS01000003.1"/>
</dbReference>
<feature type="transmembrane region" description="Helical" evidence="1">
    <location>
        <begin position="151"/>
        <end position="171"/>
    </location>
</feature>
<dbReference type="AlphaFoldDB" id="A0AA37VER7"/>
<keyword evidence="3" id="KW-1185">Reference proteome</keyword>
<dbReference type="Proteomes" id="UP001161325">
    <property type="component" value="Unassembled WGS sequence"/>
</dbReference>
<evidence type="ECO:0000256" key="1">
    <source>
        <dbReference type="SAM" id="Phobius"/>
    </source>
</evidence>
<feature type="transmembrane region" description="Helical" evidence="1">
    <location>
        <begin position="125"/>
        <end position="144"/>
    </location>
</feature>